<dbReference type="RefSeq" id="WP_377327437.1">
    <property type="nucleotide sequence ID" value="NZ_JBHSNG010000012.1"/>
</dbReference>
<protein>
    <submittedName>
        <fullName evidence="1">Uncharacterized protein</fullName>
    </submittedName>
</protein>
<organism evidence="1 2">
    <name type="scientific">Rhodanobacter terrae</name>
    <dbReference type="NCBI Taxonomy" id="418647"/>
    <lineage>
        <taxon>Bacteria</taxon>
        <taxon>Pseudomonadati</taxon>
        <taxon>Pseudomonadota</taxon>
        <taxon>Gammaproteobacteria</taxon>
        <taxon>Lysobacterales</taxon>
        <taxon>Rhodanobacteraceae</taxon>
        <taxon>Rhodanobacter</taxon>
    </lineage>
</organism>
<dbReference type="Proteomes" id="UP001596111">
    <property type="component" value="Unassembled WGS sequence"/>
</dbReference>
<gene>
    <name evidence="1" type="ORF">ACFPPB_12220</name>
</gene>
<sequence>MSDHAYDISYLLDSETTTVEAPQLRVVKTPPPAPTAASLAEVQEAMARELMLADAMHEAMIQQYLRMNGQAFRDVAGR</sequence>
<proteinExistence type="predicted"/>
<reference evidence="2" key="1">
    <citation type="journal article" date="2019" name="Int. J. Syst. Evol. Microbiol.">
        <title>The Global Catalogue of Microorganisms (GCM) 10K type strain sequencing project: providing services to taxonomists for standard genome sequencing and annotation.</title>
        <authorList>
            <consortium name="The Broad Institute Genomics Platform"/>
            <consortium name="The Broad Institute Genome Sequencing Center for Infectious Disease"/>
            <person name="Wu L."/>
            <person name="Ma J."/>
        </authorList>
    </citation>
    <scope>NUCLEOTIDE SEQUENCE [LARGE SCALE GENOMIC DNA]</scope>
    <source>
        <strain evidence="2">CGMCC 1.13587</strain>
    </source>
</reference>
<name>A0ABW0SZX1_9GAMM</name>
<evidence type="ECO:0000313" key="1">
    <source>
        <dbReference type="EMBL" id="MFC5581879.1"/>
    </source>
</evidence>
<keyword evidence="2" id="KW-1185">Reference proteome</keyword>
<evidence type="ECO:0000313" key="2">
    <source>
        <dbReference type="Proteomes" id="UP001596111"/>
    </source>
</evidence>
<comment type="caution">
    <text evidence="1">The sequence shown here is derived from an EMBL/GenBank/DDBJ whole genome shotgun (WGS) entry which is preliminary data.</text>
</comment>
<dbReference type="EMBL" id="JBHSNG010000012">
    <property type="protein sequence ID" value="MFC5581879.1"/>
    <property type="molecule type" value="Genomic_DNA"/>
</dbReference>
<accession>A0ABW0SZX1</accession>